<evidence type="ECO:0000313" key="2">
    <source>
        <dbReference type="Proteomes" id="UP001057402"/>
    </source>
</evidence>
<dbReference type="EMBL" id="CM042881">
    <property type="protein sequence ID" value="KAI4385233.1"/>
    <property type="molecule type" value="Genomic_DNA"/>
</dbReference>
<proteinExistence type="predicted"/>
<evidence type="ECO:0000313" key="1">
    <source>
        <dbReference type="EMBL" id="KAI4385233.1"/>
    </source>
</evidence>
<organism evidence="1 2">
    <name type="scientific">Melastoma candidum</name>
    <dbReference type="NCBI Taxonomy" id="119954"/>
    <lineage>
        <taxon>Eukaryota</taxon>
        <taxon>Viridiplantae</taxon>
        <taxon>Streptophyta</taxon>
        <taxon>Embryophyta</taxon>
        <taxon>Tracheophyta</taxon>
        <taxon>Spermatophyta</taxon>
        <taxon>Magnoliopsida</taxon>
        <taxon>eudicotyledons</taxon>
        <taxon>Gunneridae</taxon>
        <taxon>Pentapetalae</taxon>
        <taxon>rosids</taxon>
        <taxon>malvids</taxon>
        <taxon>Myrtales</taxon>
        <taxon>Melastomataceae</taxon>
        <taxon>Melastomatoideae</taxon>
        <taxon>Melastomateae</taxon>
        <taxon>Melastoma</taxon>
    </lineage>
</organism>
<keyword evidence="2" id="KW-1185">Reference proteome</keyword>
<accession>A0ACB9S6L6</accession>
<dbReference type="Proteomes" id="UP001057402">
    <property type="component" value="Chromosome 2"/>
</dbReference>
<name>A0ACB9S6L6_9MYRT</name>
<gene>
    <name evidence="1" type="ORF">MLD38_003285</name>
</gene>
<sequence length="223" mass="25384">MQLELKLLVRLLVCKRKPVVAVRGIAGIALSFRYNDERRVIRKGEGDTPVAISAKGPIIGCPFTLTDTKNQVVTEKDLLGNWLLSYFGYTSCPDVGPEQLRTMAKALDVIGDKQKSRILPVFVTIDPQRDKPSHLRAYLRVEFDPGIIGLIGPVNAVRQMVQEYRVYFKKMEEEGEDYLVDSSDNMYLLNPDMEIVSVWDGVHRRATRGNNPHRNDKNQQELR</sequence>
<comment type="caution">
    <text evidence="1">The sequence shown here is derived from an EMBL/GenBank/DDBJ whole genome shotgun (WGS) entry which is preliminary data.</text>
</comment>
<protein>
    <submittedName>
        <fullName evidence="1">Uncharacterized protein</fullName>
    </submittedName>
</protein>
<reference evidence="2" key="1">
    <citation type="journal article" date="2023" name="Front. Plant Sci.">
        <title>Chromosomal-level genome assembly of Melastoma candidum provides insights into trichome evolution.</title>
        <authorList>
            <person name="Zhong Y."/>
            <person name="Wu W."/>
            <person name="Sun C."/>
            <person name="Zou P."/>
            <person name="Liu Y."/>
            <person name="Dai S."/>
            <person name="Zhou R."/>
        </authorList>
    </citation>
    <scope>NUCLEOTIDE SEQUENCE [LARGE SCALE GENOMIC DNA]</scope>
</reference>